<dbReference type="EMBL" id="JACGCM010000427">
    <property type="protein sequence ID" value="KAF6172482.1"/>
    <property type="molecule type" value="Genomic_DNA"/>
</dbReference>
<dbReference type="Proteomes" id="UP000541444">
    <property type="component" value="Unassembled WGS sequence"/>
</dbReference>
<sequence length="69" mass="7954">MPPQLLRPTGRPRKARRKDEHKLINGSSRRCSKCGQYYGHNKKTCKGHPVADKVVLNKKKLTRVDTQRS</sequence>
<comment type="caution">
    <text evidence="2">The sequence shown here is derived from an EMBL/GenBank/DDBJ whole genome shotgun (WGS) entry which is preliminary data.</text>
</comment>
<dbReference type="AlphaFoldDB" id="A0A7J7NZT0"/>
<evidence type="ECO:0000313" key="3">
    <source>
        <dbReference type="Proteomes" id="UP000541444"/>
    </source>
</evidence>
<feature type="region of interest" description="Disordered" evidence="1">
    <location>
        <begin position="1"/>
        <end position="26"/>
    </location>
</feature>
<dbReference type="OrthoDB" id="1748081at2759"/>
<keyword evidence="3" id="KW-1185">Reference proteome</keyword>
<reference evidence="2 3" key="1">
    <citation type="journal article" date="2020" name="IScience">
        <title>Genome Sequencing of the Endangered Kingdonia uniflora (Circaeasteraceae, Ranunculales) Reveals Potential Mechanisms of Evolutionary Specialization.</title>
        <authorList>
            <person name="Sun Y."/>
            <person name="Deng T."/>
            <person name="Zhang A."/>
            <person name="Moore M.J."/>
            <person name="Landis J.B."/>
            <person name="Lin N."/>
            <person name="Zhang H."/>
            <person name="Zhang X."/>
            <person name="Huang J."/>
            <person name="Zhang X."/>
            <person name="Sun H."/>
            <person name="Wang H."/>
        </authorList>
    </citation>
    <scope>NUCLEOTIDE SEQUENCE [LARGE SCALE GENOMIC DNA]</scope>
    <source>
        <strain evidence="2">TB1705</strain>
        <tissue evidence="2">Leaf</tissue>
    </source>
</reference>
<gene>
    <name evidence="2" type="ORF">GIB67_006995</name>
</gene>
<organism evidence="2 3">
    <name type="scientific">Kingdonia uniflora</name>
    <dbReference type="NCBI Taxonomy" id="39325"/>
    <lineage>
        <taxon>Eukaryota</taxon>
        <taxon>Viridiplantae</taxon>
        <taxon>Streptophyta</taxon>
        <taxon>Embryophyta</taxon>
        <taxon>Tracheophyta</taxon>
        <taxon>Spermatophyta</taxon>
        <taxon>Magnoliopsida</taxon>
        <taxon>Ranunculales</taxon>
        <taxon>Circaeasteraceae</taxon>
        <taxon>Kingdonia</taxon>
    </lineage>
</organism>
<evidence type="ECO:0000256" key="1">
    <source>
        <dbReference type="SAM" id="MobiDB-lite"/>
    </source>
</evidence>
<evidence type="ECO:0000313" key="2">
    <source>
        <dbReference type="EMBL" id="KAF6172482.1"/>
    </source>
</evidence>
<accession>A0A7J7NZT0</accession>
<name>A0A7J7NZT0_9MAGN</name>
<protein>
    <submittedName>
        <fullName evidence="2">Uncharacterized protein</fullName>
    </submittedName>
</protein>
<proteinExistence type="predicted"/>